<comment type="subcellular location">
    <subcellularLocation>
        <location evidence="1">Cell membrane</location>
        <topology evidence="1">Multi-pass membrane protein</topology>
    </subcellularLocation>
</comment>
<dbReference type="InterPro" id="IPR025857">
    <property type="entry name" value="MacB_PCD"/>
</dbReference>
<evidence type="ECO:0000256" key="4">
    <source>
        <dbReference type="ARBA" id="ARBA00022989"/>
    </source>
</evidence>
<evidence type="ECO:0000256" key="7">
    <source>
        <dbReference type="SAM" id="Phobius"/>
    </source>
</evidence>
<feature type="domain" description="MacB-like periplasmic core" evidence="9">
    <location>
        <begin position="19"/>
        <end position="222"/>
    </location>
</feature>
<evidence type="ECO:0000256" key="1">
    <source>
        <dbReference type="ARBA" id="ARBA00004651"/>
    </source>
</evidence>
<dbReference type="GO" id="GO:0005886">
    <property type="term" value="C:plasma membrane"/>
    <property type="evidence" value="ECO:0007669"/>
    <property type="project" value="UniProtKB-SubCell"/>
</dbReference>
<dbReference type="GO" id="GO:0022857">
    <property type="term" value="F:transmembrane transporter activity"/>
    <property type="evidence" value="ECO:0007669"/>
    <property type="project" value="TreeGrafter"/>
</dbReference>
<evidence type="ECO:0000256" key="2">
    <source>
        <dbReference type="ARBA" id="ARBA00022475"/>
    </source>
</evidence>
<dbReference type="Pfam" id="PF02687">
    <property type="entry name" value="FtsX"/>
    <property type="match status" value="1"/>
</dbReference>
<evidence type="ECO:0000259" key="8">
    <source>
        <dbReference type="Pfam" id="PF02687"/>
    </source>
</evidence>
<dbReference type="InterPro" id="IPR050250">
    <property type="entry name" value="Macrolide_Exporter_MacB"/>
</dbReference>
<evidence type="ECO:0000313" key="10">
    <source>
        <dbReference type="EMBL" id="EEG78186.1"/>
    </source>
</evidence>
<keyword evidence="2" id="KW-1003">Cell membrane</keyword>
<dbReference type="Pfam" id="PF12704">
    <property type="entry name" value="MacB_PCD"/>
    <property type="match status" value="1"/>
</dbReference>
<dbReference type="STRING" id="555088.DealDRAFT_1063"/>
<comment type="similarity">
    <text evidence="6">Belongs to the ABC-4 integral membrane protein family.</text>
</comment>
<dbReference type="OrthoDB" id="239678at2"/>
<keyword evidence="11" id="KW-1185">Reference proteome</keyword>
<evidence type="ECO:0000256" key="5">
    <source>
        <dbReference type="ARBA" id="ARBA00023136"/>
    </source>
</evidence>
<organism evidence="10 11">
    <name type="scientific">Dethiobacter alkaliphilus AHT 1</name>
    <dbReference type="NCBI Taxonomy" id="555088"/>
    <lineage>
        <taxon>Bacteria</taxon>
        <taxon>Bacillati</taxon>
        <taxon>Bacillota</taxon>
        <taxon>Dethiobacteria</taxon>
        <taxon>Dethiobacterales</taxon>
        <taxon>Dethiobacteraceae</taxon>
        <taxon>Dethiobacter</taxon>
    </lineage>
</organism>
<dbReference type="PANTHER" id="PTHR30572:SF4">
    <property type="entry name" value="ABC TRANSPORTER PERMEASE YTRF"/>
    <property type="match status" value="1"/>
</dbReference>
<keyword evidence="4 7" id="KW-1133">Transmembrane helix</keyword>
<evidence type="ECO:0000256" key="3">
    <source>
        <dbReference type="ARBA" id="ARBA00022692"/>
    </source>
</evidence>
<feature type="transmembrane region" description="Helical" evidence="7">
    <location>
        <begin position="316"/>
        <end position="343"/>
    </location>
</feature>
<sequence length="398" mass="42668">MDLYTIAFSNLKRRKVKALLVALGLIIGVASVVALLSIVEAMRLELGDRLDEFGANIVILPQAEGTQLTYGGVHTVDVSYNTESLTEDDLPKIDTIPERKSINIIQPKLVGAVEAGDKPALLVGGDISQEATLKPWFSLAEYAGAPEEPVPDLAFWELPEDGVLLGSATARALEKSAGDTILLNDKQFMVYGVFNQTGGQEDGLIFTALPTAQRLLGRPGQLSMIEIAAYCNFCPVEEAVAQLSDVLPNARVTALRQAALIREETIDRFYSFGLILSSVILFVTVLTVLVTTLTSVNDRTREIGIFRAIGFRSSHVAAIVVLEAVLISFLAGAVGYIAGLALARLFGPFLAGMQVTIDWNSQTLAMSVLLSAALAAVSSLYPAVKAARLDPAEALRFF</sequence>
<dbReference type="PANTHER" id="PTHR30572">
    <property type="entry name" value="MEMBRANE COMPONENT OF TRANSPORTER-RELATED"/>
    <property type="match status" value="1"/>
</dbReference>
<dbReference type="RefSeq" id="WP_008515542.1">
    <property type="nucleotide sequence ID" value="NZ_ACJM01000004.1"/>
</dbReference>
<dbReference type="Proteomes" id="UP000006443">
    <property type="component" value="Unassembled WGS sequence"/>
</dbReference>
<dbReference type="AlphaFoldDB" id="C0GF04"/>
<evidence type="ECO:0000313" key="11">
    <source>
        <dbReference type="Proteomes" id="UP000006443"/>
    </source>
</evidence>
<comment type="caution">
    <text evidence="10">The sequence shown here is derived from an EMBL/GenBank/DDBJ whole genome shotgun (WGS) entry which is preliminary data.</text>
</comment>
<evidence type="ECO:0000259" key="9">
    <source>
        <dbReference type="Pfam" id="PF12704"/>
    </source>
</evidence>
<dbReference type="InterPro" id="IPR003838">
    <property type="entry name" value="ABC3_permease_C"/>
</dbReference>
<evidence type="ECO:0008006" key="12">
    <source>
        <dbReference type="Google" id="ProtNLM"/>
    </source>
</evidence>
<feature type="domain" description="ABC3 transporter permease C-terminal" evidence="8">
    <location>
        <begin position="275"/>
        <end position="391"/>
    </location>
</feature>
<reference evidence="10 11" key="1">
    <citation type="submission" date="2009-02" db="EMBL/GenBank/DDBJ databases">
        <title>Sequencing of the draft genome and assembly of Dethiobacter alkaliphilus AHT 1.</title>
        <authorList>
            <consortium name="US DOE Joint Genome Institute (JGI-PGF)"/>
            <person name="Lucas S."/>
            <person name="Copeland A."/>
            <person name="Lapidus A."/>
            <person name="Glavina del Rio T."/>
            <person name="Dalin E."/>
            <person name="Tice H."/>
            <person name="Bruce D."/>
            <person name="Goodwin L."/>
            <person name="Pitluck S."/>
            <person name="Larimer F."/>
            <person name="Land M.L."/>
            <person name="Hauser L."/>
            <person name="Muyzer G."/>
        </authorList>
    </citation>
    <scope>NUCLEOTIDE SEQUENCE [LARGE SCALE GENOMIC DNA]</scope>
    <source>
        <strain evidence="10 11">AHT 1</strain>
    </source>
</reference>
<dbReference type="EMBL" id="ACJM01000004">
    <property type="protein sequence ID" value="EEG78186.1"/>
    <property type="molecule type" value="Genomic_DNA"/>
</dbReference>
<proteinExistence type="inferred from homology"/>
<keyword evidence="3 7" id="KW-0812">Transmembrane</keyword>
<protein>
    <recommendedName>
        <fullName evidence="12">ABC3 transporter permease protein domain-containing protein</fullName>
    </recommendedName>
</protein>
<gene>
    <name evidence="10" type="ORF">DealDRAFT_1063</name>
</gene>
<keyword evidence="5 7" id="KW-0472">Membrane</keyword>
<dbReference type="eggNOG" id="COG0577">
    <property type="taxonomic scope" value="Bacteria"/>
</dbReference>
<feature type="transmembrane region" description="Helical" evidence="7">
    <location>
        <begin position="269"/>
        <end position="296"/>
    </location>
</feature>
<feature type="transmembrane region" description="Helical" evidence="7">
    <location>
        <begin position="363"/>
        <end position="384"/>
    </location>
</feature>
<name>C0GF04_DETAL</name>
<accession>C0GF04</accession>
<evidence type="ECO:0000256" key="6">
    <source>
        <dbReference type="ARBA" id="ARBA00038076"/>
    </source>
</evidence>